<proteinExistence type="predicted"/>
<dbReference type="EMBL" id="CAADRA010000301">
    <property type="protein sequence ID" value="VFT79681.1"/>
    <property type="molecule type" value="Genomic_DNA"/>
</dbReference>
<name>A0A485KBD4_9STRA</name>
<reference evidence="2 3" key="1">
    <citation type="submission" date="2019-03" db="EMBL/GenBank/DDBJ databases">
        <authorList>
            <person name="Gaulin E."/>
            <person name="Dumas B."/>
        </authorList>
    </citation>
    <scope>NUCLEOTIDE SEQUENCE [LARGE SCALE GENOMIC DNA]</scope>
    <source>
        <strain evidence="2">CBS 568.67</strain>
    </source>
</reference>
<accession>A0A485KBD4</accession>
<gene>
    <name evidence="2" type="primary">Aste57867_2482</name>
    <name evidence="1" type="ORF">As57867_002476</name>
    <name evidence="2" type="ORF">ASTE57867_2482</name>
</gene>
<dbReference type="EMBL" id="VJMH01000301">
    <property type="protein sequence ID" value="KAF0717119.1"/>
    <property type="molecule type" value="Genomic_DNA"/>
</dbReference>
<evidence type="ECO:0000313" key="3">
    <source>
        <dbReference type="Proteomes" id="UP000332933"/>
    </source>
</evidence>
<reference evidence="1" key="2">
    <citation type="submission" date="2019-06" db="EMBL/GenBank/DDBJ databases">
        <title>Genomics analysis of Aphanomyces spp. identifies a new class of oomycete effector associated with host adaptation.</title>
        <authorList>
            <person name="Gaulin E."/>
        </authorList>
    </citation>
    <scope>NUCLEOTIDE SEQUENCE</scope>
    <source>
        <strain evidence="1">CBS 578.67</strain>
    </source>
</reference>
<sequence>MPVLREIVQAVMTRWAEDQDVLIPHITTFHDADSFDAASLYDATENFPIPESRHSLAAFLASPNGLSLQEHLKITFARATWVHGNTTGTTTRVSAVFSRSSARVEEWTLSDLPDLGDRPPAVPITSLKYTNFFCSDGLRNCSSEAAIQRALEMVLKYVCECLSTDYSVTCSTLHVQAKPDVVVLAPPSKVVLVVECKTPWAFDVGDESLHDLYKRGEPYHKAWKNPPSDDPNDTSKSSNLNLERKVFHAVRQLYGYPRRLKSNANLC</sequence>
<keyword evidence="3" id="KW-1185">Reference proteome</keyword>
<protein>
    <submittedName>
        <fullName evidence="2">Aste57867_2482 protein</fullName>
    </submittedName>
</protein>
<dbReference type="AlphaFoldDB" id="A0A485KBD4"/>
<evidence type="ECO:0000313" key="2">
    <source>
        <dbReference type="EMBL" id="VFT79681.1"/>
    </source>
</evidence>
<dbReference type="Proteomes" id="UP000332933">
    <property type="component" value="Unassembled WGS sequence"/>
</dbReference>
<dbReference type="OrthoDB" id="10615721at2759"/>
<organism evidence="2 3">
    <name type="scientific">Aphanomyces stellatus</name>
    <dbReference type="NCBI Taxonomy" id="120398"/>
    <lineage>
        <taxon>Eukaryota</taxon>
        <taxon>Sar</taxon>
        <taxon>Stramenopiles</taxon>
        <taxon>Oomycota</taxon>
        <taxon>Saprolegniomycetes</taxon>
        <taxon>Saprolegniales</taxon>
        <taxon>Verrucalvaceae</taxon>
        <taxon>Aphanomyces</taxon>
    </lineage>
</organism>
<evidence type="ECO:0000313" key="1">
    <source>
        <dbReference type="EMBL" id="KAF0717119.1"/>
    </source>
</evidence>